<organism evidence="3 4">
    <name type="scientific">Clonostachys byssicola</name>
    <dbReference type="NCBI Taxonomy" id="160290"/>
    <lineage>
        <taxon>Eukaryota</taxon>
        <taxon>Fungi</taxon>
        <taxon>Dikarya</taxon>
        <taxon>Ascomycota</taxon>
        <taxon>Pezizomycotina</taxon>
        <taxon>Sordariomycetes</taxon>
        <taxon>Hypocreomycetidae</taxon>
        <taxon>Hypocreales</taxon>
        <taxon>Bionectriaceae</taxon>
        <taxon>Clonostachys</taxon>
    </lineage>
</organism>
<dbReference type="AlphaFoldDB" id="A0A9N9YAE3"/>
<evidence type="ECO:0000313" key="3">
    <source>
        <dbReference type="EMBL" id="CAG9997291.1"/>
    </source>
</evidence>
<reference evidence="3" key="1">
    <citation type="submission" date="2021-10" db="EMBL/GenBank/DDBJ databases">
        <authorList>
            <person name="Piombo E."/>
        </authorList>
    </citation>
    <scope>NUCLEOTIDE SEQUENCE</scope>
</reference>
<keyword evidence="4" id="KW-1185">Reference proteome</keyword>
<keyword evidence="2" id="KW-1133">Transmembrane helix</keyword>
<keyword evidence="2" id="KW-0472">Membrane</keyword>
<keyword evidence="2" id="KW-0812">Transmembrane</keyword>
<proteinExistence type="predicted"/>
<feature type="region of interest" description="Disordered" evidence="1">
    <location>
        <begin position="503"/>
        <end position="537"/>
    </location>
</feature>
<dbReference type="Proteomes" id="UP000754883">
    <property type="component" value="Unassembled WGS sequence"/>
</dbReference>
<evidence type="ECO:0000256" key="2">
    <source>
        <dbReference type="SAM" id="Phobius"/>
    </source>
</evidence>
<gene>
    <name evidence="3" type="ORF">CBYS24578_00016794</name>
</gene>
<feature type="compositionally biased region" description="Basic and acidic residues" evidence="1">
    <location>
        <begin position="503"/>
        <end position="514"/>
    </location>
</feature>
<dbReference type="EMBL" id="CABFNO020001545">
    <property type="protein sequence ID" value="CAG9997291.1"/>
    <property type="molecule type" value="Genomic_DNA"/>
</dbReference>
<dbReference type="OrthoDB" id="3692311at2759"/>
<protein>
    <submittedName>
        <fullName evidence="3">Uncharacterized protein</fullName>
    </submittedName>
</protein>
<name>A0A9N9YAE3_9HYPO</name>
<sequence length="537" mass="60226">MARWQLEHPQGVRVGVLEQVFGSQSLASSVERLLFVRAQIPLGIIILMFWSLSPLGGQAGLRLLSPGEGNVGLTGQVYYLHPSYQVSTSMSSGWVLRFQTNVNSLYSASLISSAAQKKLPQDLWGLPRIPQWREERRNQPGEWYEVEKNSTEYVSLLGLKVQGLALRYSLVEYNYVLQTSYVNFHQCIHNTTSYAEDAGEFSSFSSSLSFNFSDNGLLGLWEKDKITPSIIYRSTDRHSVASFTCDMEAVVLETEMRCRPDADTPGCLAVRQRRIDEPDCSNQLLQNILGRPPASKQLLQSWVNASGTNFQLKAWPTDAYLAGEDSPYGMKKYVDWADIAGKGGLNLQAISRRMTTSFNTFWWASLNPVGHTNISFSGTPENTQRASTTDPNTPVFLNSTDATAIIKKEVYFANRHWVAILTTTTLILELMALLGFVLRFVIRGPDILGFASSLTRENPYTPIAAGGTGLNGPDRARKLKEVRIQLLDVRPDDRFGHIAVRELPKIAQQQHEETSSEEEDRNTSESWRPLPKERLYS</sequence>
<accession>A0A9N9YAE3</accession>
<feature type="transmembrane region" description="Helical" evidence="2">
    <location>
        <begin position="417"/>
        <end position="442"/>
    </location>
</feature>
<comment type="caution">
    <text evidence="3">The sequence shown here is derived from an EMBL/GenBank/DDBJ whole genome shotgun (WGS) entry which is preliminary data.</text>
</comment>
<evidence type="ECO:0000313" key="4">
    <source>
        <dbReference type="Proteomes" id="UP000754883"/>
    </source>
</evidence>
<evidence type="ECO:0000256" key="1">
    <source>
        <dbReference type="SAM" id="MobiDB-lite"/>
    </source>
</evidence>